<accession>A0A6J7QIM6</accession>
<feature type="transmembrane region" description="Helical" evidence="6">
    <location>
        <begin position="94"/>
        <end position="115"/>
    </location>
</feature>
<keyword evidence="2 6" id="KW-0812">Transmembrane</keyword>
<evidence type="ECO:0000313" key="9">
    <source>
        <dbReference type="EMBL" id="CAB4865680.1"/>
    </source>
</evidence>
<evidence type="ECO:0000256" key="4">
    <source>
        <dbReference type="ARBA" id="ARBA00023136"/>
    </source>
</evidence>
<evidence type="ECO:0000256" key="3">
    <source>
        <dbReference type="ARBA" id="ARBA00022989"/>
    </source>
</evidence>
<dbReference type="EMBL" id="CAFABE010000101">
    <property type="protein sequence ID" value="CAB4833838.1"/>
    <property type="molecule type" value="Genomic_DNA"/>
</dbReference>
<evidence type="ECO:0000259" key="7">
    <source>
        <dbReference type="Pfam" id="PF01794"/>
    </source>
</evidence>
<feature type="transmembrane region" description="Helical" evidence="6">
    <location>
        <begin position="15"/>
        <end position="35"/>
    </location>
</feature>
<feature type="region of interest" description="Disordered" evidence="5">
    <location>
        <begin position="184"/>
        <end position="227"/>
    </location>
</feature>
<evidence type="ECO:0000256" key="6">
    <source>
        <dbReference type="SAM" id="Phobius"/>
    </source>
</evidence>
<feature type="compositionally biased region" description="Polar residues" evidence="5">
    <location>
        <begin position="208"/>
        <end position="220"/>
    </location>
</feature>
<keyword evidence="4 6" id="KW-0472">Membrane</keyword>
<feature type="transmembrane region" description="Helical" evidence="6">
    <location>
        <begin position="55"/>
        <end position="88"/>
    </location>
</feature>
<feature type="transmembrane region" description="Helical" evidence="6">
    <location>
        <begin position="127"/>
        <end position="145"/>
    </location>
</feature>
<feature type="domain" description="Ferric oxidoreductase" evidence="7">
    <location>
        <begin position="17"/>
        <end position="138"/>
    </location>
</feature>
<protein>
    <submittedName>
        <fullName evidence="10">Unannotated protein</fullName>
    </submittedName>
</protein>
<reference evidence="10" key="1">
    <citation type="submission" date="2020-05" db="EMBL/GenBank/DDBJ databases">
        <authorList>
            <person name="Chiriac C."/>
            <person name="Salcher M."/>
            <person name="Ghai R."/>
            <person name="Kavagutti S V."/>
        </authorList>
    </citation>
    <scope>NUCLEOTIDE SEQUENCE</scope>
</reference>
<gene>
    <name evidence="8" type="ORF">UFOPK3164_01532</name>
    <name evidence="9" type="ORF">UFOPK3427_00473</name>
    <name evidence="10" type="ORF">UFOPK4112_00704</name>
</gene>
<evidence type="ECO:0000313" key="8">
    <source>
        <dbReference type="EMBL" id="CAB4833838.1"/>
    </source>
</evidence>
<dbReference type="EMBL" id="CAFBLT010000001">
    <property type="protein sequence ID" value="CAB4865680.1"/>
    <property type="molecule type" value="Genomic_DNA"/>
</dbReference>
<evidence type="ECO:0000256" key="5">
    <source>
        <dbReference type="SAM" id="MobiDB-lite"/>
    </source>
</evidence>
<dbReference type="Pfam" id="PF01794">
    <property type="entry name" value="Ferric_reduct"/>
    <property type="match status" value="1"/>
</dbReference>
<feature type="transmembrane region" description="Helical" evidence="6">
    <location>
        <begin position="151"/>
        <end position="171"/>
    </location>
</feature>
<keyword evidence="3 6" id="KW-1133">Transmembrane helix</keyword>
<dbReference type="GO" id="GO:0016020">
    <property type="term" value="C:membrane"/>
    <property type="evidence" value="ECO:0007669"/>
    <property type="project" value="UniProtKB-SubCell"/>
</dbReference>
<organism evidence="10">
    <name type="scientific">freshwater metagenome</name>
    <dbReference type="NCBI Taxonomy" id="449393"/>
    <lineage>
        <taxon>unclassified sequences</taxon>
        <taxon>metagenomes</taxon>
        <taxon>ecological metagenomes</taxon>
    </lineage>
</organism>
<dbReference type="InterPro" id="IPR013130">
    <property type="entry name" value="Fe3_Rdtase_TM_dom"/>
</dbReference>
<comment type="subcellular location">
    <subcellularLocation>
        <location evidence="1">Membrane</location>
        <topology evidence="1">Multi-pass membrane protein</topology>
    </subcellularLocation>
</comment>
<dbReference type="AlphaFoldDB" id="A0A6J7QIM6"/>
<name>A0A6J7QIM6_9ZZZZ</name>
<dbReference type="EMBL" id="CAFBPM010000005">
    <property type="protein sequence ID" value="CAB5017548.1"/>
    <property type="molecule type" value="Genomic_DNA"/>
</dbReference>
<sequence length="227" mass="24860">MIGLTSPILWYTARASGIVTLLLFTLVMAMGIMTATRVGGAPLPRFAVAELHRRLSLIAVIFLALHIAASVIDTYVHISVVAIFVPFASAYKPLWVALGTVSLDLILAITLTSLFRQRINHEAWRAIHWLSYLAWPIALIHSIFIGTDVRFGWMDLFVAGCVAIVVASAIWRIWANPHPDGALTAVPDRTTPKTARSAKRAPRVPQQRAAQTSTPIASSSRPKRPPQ</sequence>
<evidence type="ECO:0000256" key="2">
    <source>
        <dbReference type="ARBA" id="ARBA00022692"/>
    </source>
</evidence>
<evidence type="ECO:0000256" key="1">
    <source>
        <dbReference type="ARBA" id="ARBA00004141"/>
    </source>
</evidence>
<proteinExistence type="predicted"/>
<evidence type="ECO:0000313" key="10">
    <source>
        <dbReference type="EMBL" id="CAB5017548.1"/>
    </source>
</evidence>